<sequence>MGKTSPFHCAGIAPGRPVRCAPLRAVGSTPMEFGSGTALDALARLRHHGDAEAGPGLLDFAVNVQGDGPPEWLRRRLADAVAGLGRYPSVEAERRAREQVASRHGRTPDEVLPLAGGAEGFAMLPRLDVREAALIHPSFTEPELALREAGVPVTHVTLDAPYRLDPSAVPESADLVVIGNPTNPTSVLHPAADVLALRRPGRILVVDEAFMDAVPGESESVAGLTLPDVLVLRSLTKTWALAGLRCGYALGAPDVLERLCHGRAHWPVGSLQLEAITACSEPAAVAEAGEKARRIAADREVAVGLLRGAGIDVHTPAAAPFLLLRLSDGERMRTHLRERGIAVRRCDTFPGLGPDFLRIAVRPRAMTEQLIATMREIL</sequence>
<proteinExistence type="predicted"/>
<reference evidence="4 5" key="1">
    <citation type="submission" date="2023-04" db="EMBL/GenBank/DDBJ databases">
        <title>Forest soil microbial communities from Buena Vista Peninsula, Colon Province, Panama.</title>
        <authorList>
            <person name="Bouskill N."/>
        </authorList>
    </citation>
    <scope>NUCLEOTIDE SEQUENCE [LARGE SCALE GENOMIC DNA]</scope>
    <source>
        <strain evidence="4 5">CFH S0262</strain>
    </source>
</reference>
<dbReference type="CDD" id="cd00609">
    <property type="entry name" value="AAT_like"/>
    <property type="match status" value="1"/>
</dbReference>
<dbReference type="SUPFAM" id="SSF53383">
    <property type="entry name" value="PLP-dependent transferases"/>
    <property type="match status" value="1"/>
</dbReference>
<evidence type="ECO:0000313" key="4">
    <source>
        <dbReference type="EMBL" id="MDH6279570.1"/>
    </source>
</evidence>
<protein>
    <submittedName>
        <fullName evidence="4">Histidinol-phosphate aminotransferase</fullName>
        <ecNumber evidence="4">2.6.1.9</ecNumber>
    </submittedName>
</protein>
<comment type="cofactor">
    <cofactor evidence="1">
        <name>pyridoxal 5'-phosphate</name>
        <dbReference type="ChEBI" id="CHEBI:597326"/>
    </cofactor>
</comment>
<dbReference type="InterPro" id="IPR004839">
    <property type="entry name" value="Aminotransferase_I/II_large"/>
</dbReference>
<dbReference type="InterPro" id="IPR015422">
    <property type="entry name" value="PyrdxlP-dep_Trfase_small"/>
</dbReference>
<dbReference type="Pfam" id="PF00155">
    <property type="entry name" value="Aminotran_1_2"/>
    <property type="match status" value="1"/>
</dbReference>
<dbReference type="Proteomes" id="UP001160334">
    <property type="component" value="Unassembled WGS sequence"/>
</dbReference>
<name>A0ABT6M5K2_9NOCA</name>
<dbReference type="EC" id="2.6.1.9" evidence="4"/>
<organism evidence="4 5">
    <name type="scientific">Prescottella agglutinans</name>
    <dbReference type="NCBI Taxonomy" id="1644129"/>
    <lineage>
        <taxon>Bacteria</taxon>
        <taxon>Bacillati</taxon>
        <taxon>Actinomycetota</taxon>
        <taxon>Actinomycetes</taxon>
        <taxon>Mycobacteriales</taxon>
        <taxon>Nocardiaceae</taxon>
        <taxon>Prescottella</taxon>
    </lineage>
</organism>
<keyword evidence="2" id="KW-0663">Pyridoxal phosphate</keyword>
<evidence type="ECO:0000256" key="1">
    <source>
        <dbReference type="ARBA" id="ARBA00001933"/>
    </source>
</evidence>
<evidence type="ECO:0000256" key="2">
    <source>
        <dbReference type="ARBA" id="ARBA00022898"/>
    </source>
</evidence>
<dbReference type="PANTHER" id="PTHR42885">
    <property type="entry name" value="HISTIDINOL-PHOSPHATE AMINOTRANSFERASE-RELATED"/>
    <property type="match status" value="1"/>
</dbReference>
<dbReference type="EMBL" id="JARXVC010000002">
    <property type="protein sequence ID" value="MDH6279570.1"/>
    <property type="molecule type" value="Genomic_DNA"/>
</dbReference>
<feature type="domain" description="Aminotransferase class I/classII large" evidence="3">
    <location>
        <begin position="58"/>
        <end position="371"/>
    </location>
</feature>
<gene>
    <name evidence="4" type="ORF">M2280_000779</name>
</gene>
<dbReference type="NCBIfam" id="NF005915">
    <property type="entry name" value="PRK07908.1"/>
    <property type="match status" value="1"/>
</dbReference>
<dbReference type="GO" id="GO:0004400">
    <property type="term" value="F:histidinol-phosphate transaminase activity"/>
    <property type="evidence" value="ECO:0007669"/>
    <property type="project" value="UniProtKB-EC"/>
</dbReference>
<dbReference type="Gene3D" id="3.40.640.10">
    <property type="entry name" value="Type I PLP-dependent aspartate aminotransferase-like (Major domain)"/>
    <property type="match status" value="1"/>
</dbReference>
<keyword evidence="4" id="KW-0808">Transferase</keyword>
<keyword evidence="5" id="KW-1185">Reference proteome</keyword>
<comment type="caution">
    <text evidence="4">The sequence shown here is derived from an EMBL/GenBank/DDBJ whole genome shotgun (WGS) entry which is preliminary data.</text>
</comment>
<dbReference type="Gene3D" id="3.90.1150.10">
    <property type="entry name" value="Aspartate Aminotransferase, domain 1"/>
    <property type="match status" value="1"/>
</dbReference>
<keyword evidence="4" id="KW-0032">Aminotransferase</keyword>
<accession>A0ABT6M5K2</accession>
<dbReference type="PANTHER" id="PTHR42885:SF1">
    <property type="entry name" value="THREONINE-PHOSPHATE DECARBOXYLASE"/>
    <property type="match status" value="1"/>
</dbReference>
<evidence type="ECO:0000259" key="3">
    <source>
        <dbReference type="Pfam" id="PF00155"/>
    </source>
</evidence>
<dbReference type="InterPro" id="IPR015421">
    <property type="entry name" value="PyrdxlP-dep_Trfase_major"/>
</dbReference>
<dbReference type="InterPro" id="IPR015424">
    <property type="entry name" value="PyrdxlP-dep_Trfase"/>
</dbReference>
<evidence type="ECO:0000313" key="5">
    <source>
        <dbReference type="Proteomes" id="UP001160334"/>
    </source>
</evidence>